<feature type="transmembrane region" description="Helical" evidence="2">
    <location>
        <begin position="244"/>
        <end position="266"/>
    </location>
</feature>
<evidence type="ECO:0000256" key="1">
    <source>
        <dbReference type="SAM" id="MobiDB-lite"/>
    </source>
</evidence>
<evidence type="ECO:0000256" key="2">
    <source>
        <dbReference type="SAM" id="Phobius"/>
    </source>
</evidence>
<dbReference type="GO" id="GO:0016740">
    <property type="term" value="F:transferase activity"/>
    <property type="evidence" value="ECO:0007669"/>
    <property type="project" value="UniProtKB-KW"/>
</dbReference>
<feature type="region of interest" description="Disordered" evidence="1">
    <location>
        <begin position="269"/>
        <end position="295"/>
    </location>
</feature>
<evidence type="ECO:0000313" key="5">
    <source>
        <dbReference type="EMBL" id="WOF21563.1"/>
    </source>
</evidence>
<evidence type="ECO:0000259" key="4">
    <source>
        <dbReference type="Pfam" id="PF26366"/>
    </source>
</evidence>
<keyword evidence="2" id="KW-0472">Membrane</keyword>
<dbReference type="KEGG" id="mbet:N8K70_09150"/>
<dbReference type="RefSeq" id="WP_317138041.1">
    <property type="nucleotide sequence ID" value="NZ_CP118157.1"/>
</dbReference>
<feature type="chain" id="PRO_5041654314" evidence="3">
    <location>
        <begin position="23"/>
        <end position="606"/>
    </location>
</feature>
<feature type="signal peptide" evidence="3">
    <location>
        <begin position="1"/>
        <end position="22"/>
    </location>
</feature>
<organism evidence="5 6">
    <name type="scientific">Microbacterium betulae</name>
    <dbReference type="NCBI Taxonomy" id="2981139"/>
    <lineage>
        <taxon>Bacteria</taxon>
        <taxon>Bacillati</taxon>
        <taxon>Actinomycetota</taxon>
        <taxon>Actinomycetes</taxon>
        <taxon>Micrococcales</taxon>
        <taxon>Microbacteriaceae</taxon>
        <taxon>Microbacterium</taxon>
    </lineage>
</organism>
<feature type="domain" description="DUF8094" evidence="4">
    <location>
        <begin position="294"/>
        <end position="588"/>
    </location>
</feature>
<keyword evidence="5" id="KW-0808">Transferase</keyword>
<keyword evidence="2" id="KW-0812">Transmembrane</keyword>
<dbReference type="Proteomes" id="UP001305498">
    <property type="component" value="Chromosome"/>
</dbReference>
<accession>A0AA97FEC4</accession>
<keyword evidence="2" id="KW-1133">Transmembrane helix</keyword>
<keyword evidence="6" id="KW-1185">Reference proteome</keyword>
<gene>
    <name evidence="5" type="ORF">N8K70_09150</name>
</gene>
<evidence type="ECO:0000256" key="3">
    <source>
        <dbReference type="SAM" id="SignalP"/>
    </source>
</evidence>
<reference evidence="5 6" key="1">
    <citation type="submission" date="2023-02" db="EMBL/GenBank/DDBJ databases">
        <title>Microbacterium betulae sp. nov., isolated from birch wood.</title>
        <authorList>
            <person name="Pasciak M."/>
            <person name="Pawlik K.J."/>
            <person name="Martynowski D."/>
            <person name="Laczmanski L."/>
            <person name="Ciekot J."/>
            <person name="Szponar B."/>
            <person name="Wojcik-Fatla A."/>
            <person name="Mackiewicz B."/>
            <person name="Farian E."/>
            <person name="Cholewa G."/>
            <person name="Cholewa A."/>
            <person name="Dutkiewicz J."/>
        </authorList>
    </citation>
    <scope>NUCLEOTIDE SEQUENCE [LARGE SCALE GENOMIC DNA]</scope>
    <source>
        <strain evidence="5 6">AB</strain>
    </source>
</reference>
<evidence type="ECO:0000313" key="6">
    <source>
        <dbReference type="Proteomes" id="UP001305498"/>
    </source>
</evidence>
<dbReference type="InterPro" id="IPR058407">
    <property type="entry name" value="DUF8094"/>
</dbReference>
<dbReference type="EMBL" id="CP118157">
    <property type="protein sequence ID" value="WOF21563.1"/>
    <property type="molecule type" value="Genomic_DNA"/>
</dbReference>
<proteinExistence type="predicted"/>
<keyword evidence="3" id="KW-0732">Signal</keyword>
<dbReference type="Pfam" id="PF26366">
    <property type="entry name" value="DUF8094"/>
    <property type="match status" value="1"/>
</dbReference>
<name>A0AA97FEC4_9MICO</name>
<protein>
    <submittedName>
        <fullName evidence="5">Glycosyl transferase</fullName>
    </submittedName>
</protein>
<feature type="compositionally biased region" description="Low complexity" evidence="1">
    <location>
        <begin position="271"/>
        <end position="287"/>
    </location>
</feature>
<sequence>MRFVWAVLAFVLAAASFGAGLAQRTVFLGPDSEQETVAVDEDLPYTVIDADALSLHPGTQTLRIAGDGALYTAYGRTADVEAWLSDQSYNRVSAGEDGALDTTVVEPTAEATDGTDGRDPAGSDLWIEEQTAEDELVRQEQLPEGMSMLVAVDGSAPAPSDISLVWPLDQKTPWFGPLMVLGGVFLAAGIVLYILAVRHTRRRRGPLRKGPALPPADPAGDDPAEDASEKGVISASRRSRGRRALVAVPAVVLSAGLLAGCTADSWPELGAQQTETPTPTPTATAAPDQKPSSLTEAQADRIIAEISETVGAADEALDADLAAQRLTGLALRTREVNYQLRAEIEYPAPAAIPSAPATIVLPQAVEGWPRTALLIVADEEDSTVAPTVMAMTQDDPWSAYRVSYLASLEAAAETPQLAPVWLGAALVAPDSPFLALAPDDVPAAYADLMGNGDASEYADLFDTSNDGFLSAVAENRQATIDAFNETGAETGTIEYAQGPGDTAPVALATLDSGAIIAVGIEETVTVRPTDEDAVIRFGDSADLAFLTGETESATGVQTTYTDQLFFFVPAQGSAEKIRLLGYSSAIQAAELLPEPEDAGDAEPEGE</sequence>
<feature type="transmembrane region" description="Helical" evidence="2">
    <location>
        <begin position="174"/>
        <end position="196"/>
    </location>
</feature>
<dbReference type="AlphaFoldDB" id="A0AA97FEC4"/>
<feature type="region of interest" description="Disordered" evidence="1">
    <location>
        <begin position="204"/>
        <end position="235"/>
    </location>
</feature>